<feature type="non-terminal residue" evidence="1">
    <location>
        <position position="33"/>
    </location>
</feature>
<accession>A0A087UL17</accession>
<feature type="non-terminal residue" evidence="1">
    <location>
        <position position="1"/>
    </location>
</feature>
<proteinExistence type="predicted"/>
<dbReference type="AlphaFoldDB" id="A0A087UL17"/>
<reference evidence="1 2" key="1">
    <citation type="submission" date="2013-11" db="EMBL/GenBank/DDBJ databases">
        <title>Genome sequencing of Stegodyphus mimosarum.</title>
        <authorList>
            <person name="Bechsgaard J."/>
        </authorList>
    </citation>
    <scope>NUCLEOTIDE SEQUENCE [LARGE SCALE GENOMIC DNA]</scope>
</reference>
<name>A0A087UL17_STEMI</name>
<evidence type="ECO:0000313" key="2">
    <source>
        <dbReference type="Proteomes" id="UP000054359"/>
    </source>
</evidence>
<evidence type="ECO:0000313" key="1">
    <source>
        <dbReference type="EMBL" id="KFM78056.1"/>
    </source>
</evidence>
<gene>
    <name evidence="1" type="ORF">X975_10263</name>
</gene>
<protein>
    <submittedName>
        <fullName evidence="1">Uncharacterized protein</fullName>
    </submittedName>
</protein>
<dbReference type="Proteomes" id="UP000054359">
    <property type="component" value="Unassembled WGS sequence"/>
</dbReference>
<organism evidence="1 2">
    <name type="scientific">Stegodyphus mimosarum</name>
    <name type="common">African social velvet spider</name>
    <dbReference type="NCBI Taxonomy" id="407821"/>
    <lineage>
        <taxon>Eukaryota</taxon>
        <taxon>Metazoa</taxon>
        <taxon>Ecdysozoa</taxon>
        <taxon>Arthropoda</taxon>
        <taxon>Chelicerata</taxon>
        <taxon>Arachnida</taxon>
        <taxon>Araneae</taxon>
        <taxon>Araneomorphae</taxon>
        <taxon>Entelegynae</taxon>
        <taxon>Eresoidea</taxon>
        <taxon>Eresidae</taxon>
        <taxon>Stegodyphus</taxon>
    </lineage>
</organism>
<sequence>LLRSFYLHVAKLVKAGCETLTQHNTHDSFNTLR</sequence>
<dbReference type="EMBL" id="KK120334">
    <property type="protein sequence ID" value="KFM78056.1"/>
    <property type="molecule type" value="Genomic_DNA"/>
</dbReference>
<keyword evidence="2" id="KW-1185">Reference proteome</keyword>